<feature type="compositionally biased region" description="Low complexity" evidence="1">
    <location>
        <begin position="240"/>
        <end position="268"/>
    </location>
</feature>
<name>A0A1Y1WYP4_9FUNG</name>
<evidence type="ECO:0000256" key="1">
    <source>
        <dbReference type="SAM" id="MobiDB-lite"/>
    </source>
</evidence>
<gene>
    <name evidence="2" type="ORF">BCR32DRAFT_328442</name>
</gene>
<feature type="region of interest" description="Disordered" evidence="1">
    <location>
        <begin position="103"/>
        <end position="163"/>
    </location>
</feature>
<dbReference type="EMBL" id="MCFG01000201">
    <property type="protein sequence ID" value="ORX78689.1"/>
    <property type="molecule type" value="Genomic_DNA"/>
</dbReference>
<keyword evidence="3" id="KW-1185">Reference proteome</keyword>
<dbReference type="AlphaFoldDB" id="A0A1Y1WYP4"/>
<organism evidence="2 3">
    <name type="scientific">Anaeromyces robustus</name>
    <dbReference type="NCBI Taxonomy" id="1754192"/>
    <lineage>
        <taxon>Eukaryota</taxon>
        <taxon>Fungi</taxon>
        <taxon>Fungi incertae sedis</taxon>
        <taxon>Chytridiomycota</taxon>
        <taxon>Chytridiomycota incertae sedis</taxon>
        <taxon>Neocallimastigomycetes</taxon>
        <taxon>Neocallimastigales</taxon>
        <taxon>Neocallimastigaceae</taxon>
        <taxon>Anaeromyces</taxon>
    </lineage>
</organism>
<protein>
    <submittedName>
        <fullName evidence="2">Uncharacterized protein</fullName>
    </submittedName>
</protein>
<reference evidence="2 3" key="2">
    <citation type="submission" date="2016-08" db="EMBL/GenBank/DDBJ databases">
        <title>Pervasive Adenine N6-methylation of Active Genes in Fungi.</title>
        <authorList>
            <consortium name="DOE Joint Genome Institute"/>
            <person name="Mondo S.J."/>
            <person name="Dannebaum R.O."/>
            <person name="Kuo R.C."/>
            <person name="Labutti K."/>
            <person name="Haridas S."/>
            <person name="Kuo A."/>
            <person name="Salamov A."/>
            <person name="Ahrendt S.R."/>
            <person name="Lipzen A."/>
            <person name="Sullivan W."/>
            <person name="Andreopoulos W.B."/>
            <person name="Clum A."/>
            <person name="Lindquist E."/>
            <person name="Daum C."/>
            <person name="Ramamoorthy G.K."/>
            <person name="Gryganskyi A."/>
            <person name="Culley D."/>
            <person name="Magnuson J.K."/>
            <person name="James T.Y."/>
            <person name="O'Malley M.A."/>
            <person name="Stajich J.E."/>
            <person name="Spatafora J.W."/>
            <person name="Visel A."/>
            <person name="Grigoriev I.V."/>
        </authorList>
    </citation>
    <scope>NUCLEOTIDE SEQUENCE [LARGE SCALE GENOMIC DNA]</scope>
    <source>
        <strain evidence="2 3">S4</strain>
    </source>
</reference>
<feature type="region of interest" description="Disordered" evidence="1">
    <location>
        <begin position="235"/>
        <end position="281"/>
    </location>
</feature>
<feature type="compositionally biased region" description="Low complexity" evidence="1">
    <location>
        <begin position="114"/>
        <end position="144"/>
    </location>
</feature>
<proteinExistence type="predicted"/>
<evidence type="ECO:0000313" key="3">
    <source>
        <dbReference type="Proteomes" id="UP000193944"/>
    </source>
</evidence>
<dbReference type="OrthoDB" id="2149485at2759"/>
<sequence>MVYQNSRNGFVKSLNNSFMNNADVKQHVQRKQQLNQRSQNQKPMRGQDLAAFNEAVRELCSMYDAVNYFGNSDYAKKNGWREINKEQLNTATIYAIRYAPVVPKRSASSKRQQGRQQNQKQQNQRQQQPQQQYKRQQQQQQPRQNNRRQSGRRIGGCPYKPNVPRVYSYNTTPLPNDLYPSVNNFNHLYEAFNYFGNSQVRNVKSWIESSRTHKLNSIASVFAKRNAPYVPVRQYRSNKKNQPQQQKRQQYQKKQQQQEIVPKQQSNKRQNKRQQKKQMINQEPLSNVWEDYYVYPNQRMFK</sequence>
<dbReference type="Proteomes" id="UP000193944">
    <property type="component" value="Unassembled WGS sequence"/>
</dbReference>
<reference evidence="2 3" key="1">
    <citation type="submission" date="2016-08" db="EMBL/GenBank/DDBJ databases">
        <title>A Parts List for Fungal Cellulosomes Revealed by Comparative Genomics.</title>
        <authorList>
            <consortium name="DOE Joint Genome Institute"/>
            <person name="Haitjema C.H."/>
            <person name="Gilmore S.P."/>
            <person name="Henske J.K."/>
            <person name="Solomon K.V."/>
            <person name="De Groot R."/>
            <person name="Kuo A."/>
            <person name="Mondo S.J."/>
            <person name="Salamov A.A."/>
            <person name="Labutti K."/>
            <person name="Zhao Z."/>
            <person name="Chiniquy J."/>
            <person name="Barry K."/>
            <person name="Brewer H.M."/>
            <person name="Purvine S.O."/>
            <person name="Wright A.T."/>
            <person name="Boxma B."/>
            <person name="Van Alen T."/>
            <person name="Hackstein J.H."/>
            <person name="Baker S.E."/>
            <person name="Grigoriev I.V."/>
            <person name="O'Malley M.A."/>
        </authorList>
    </citation>
    <scope>NUCLEOTIDE SEQUENCE [LARGE SCALE GENOMIC DNA]</scope>
    <source>
        <strain evidence="2 3">S4</strain>
    </source>
</reference>
<accession>A0A1Y1WYP4</accession>
<comment type="caution">
    <text evidence="2">The sequence shown here is derived from an EMBL/GenBank/DDBJ whole genome shotgun (WGS) entry which is preliminary data.</text>
</comment>
<evidence type="ECO:0000313" key="2">
    <source>
        <dbReference type="EMBL" id="ORX78689.1"/>
    </source>
</evidence>